<dbReference type="SUPFAM" id="SSF52540">
    <property type="entry name" value="P-loop containing nucleoside triphosphate hydrolases"/>
    <property type="match status" value="1"/>
</dbReference>
<dbReference type="Pfam" id="PF04548">
    <property type="entry name" value="AIG1"/>
    <property type="match status" value="1"/>
</dbReference>
<dbReference type="PANTHER" id="PTHR10903:SF170">
    <property type="entry name" value="GTPASE IMAP FAMILY MEMBER 7"/>
    <property type="match status" value="1"/>
</dbReference>
<proteinExistence type="inferred from homology"/>
<dbReference type="Proteomes" id="UP000221080">
    <property type="component" value="Chromosome 25"/>
</dbReference>
<evidence type="ECO:0000313" key="6">
    <source>
        <dbReference type="RefSeq" id="XP_053531672.1"/>
    </source>
</evidence>
<reference evidence="6" key="2">
    <citation type="submission" date="2025-08" db="UniProtKB">
        <authorList>
            <consortium name="RefSeq"/>
        </authorList>
    </citation>
    <scope>IDENTIFICATION</scope>
    <source>
        <tissue evidence="6">Blood</tissue>
    </source>
</reference>
<feature type="domain" description="AIG1-type G" evidence="4">
    <location>
        <begin position="6"/>
        <end position="201"/>
    </location>
</feature>
<protein>
    <submittedName>
        <fullName evidence="6">GTPase IMAP family member 4-like isoform X1</fullName>
    </submittedName>
</protein>
<evidence type="ECO:0000256" key="2">
    <source>
        <dbReference type="ARBA" id="ARBA00022741"/>
    </source>
</evidence>
<dbReference type="InterPro" id="IPR045058">
    <property type="entry name" value="GIMA/IAN/Toc"/>
</dbReference>
<dbReference type="RefSeq" id="XP_053531672.1">
    <property type="nucleotide sequence ID" value="XM_053675697.1"/>
</dbReference>
<evidence type="ECO:0000256" key="3">
    <source>
        <dbReference type="ARBA" id="ARBA00023134"/>
    </source>
</evidence>
<dbReference type="GO" id="GO:0005525">
    <property type="term" value="F:GTP binding"/>
    <property type="evidence" value="ECO:0007669"/>
    <property type="project" value="UniProtKB-KW"/>
</dbReference>
<dbReference type="OrthoDB" id="8954335at2759"/>
<evidence type="ECO:0000259" key="4">
    <source>
        <dbReference type="PROSITE" id="PS51720"/>
    </source>
</evidence>
<name>A0A9F7RAA7_ICTPU</name>
<dbReference type="PANTHER" id="PTHR10903">
    <property type="entry name" value="GTPASE, IMAP FAMILY MEMBER-RELATED"/>
    <property type="match status" value="1"/>
</dbReference>
<dbReference type="AlphaFoldDB" id="A0A9F7RAA7"/>
<reference evidence="5" key="1">
    <citation type="journal article" date="2016" name="Nat. Commun.">
        <title>The channel catfish genome sequence provides insights into the evolution of scale formation in teleosts.</title>
        <authorList>
            <person name="Liu Z."/>
            <person name="Liu S."/>
            <person name="Yao J."/>
            <person name="Bao L."/>
            <person name="Zhang J."/>
            <person name="Li Y."/>
            <person name="Jiang C."/>
            <person name="Sun L."/>
            <person name="Wang R."/>
            <person name="Zhang Y."/>
            <person name="Zhou T."/>
            <person name="Zeng Q."/>
            <person name="Fu Q."/>
            <person name="Gao S."/>
            <person name="Li N."/>
            <person name="Koren S."/>
            <person name="Jiang Y."/>
            <person name="Zimin A."/>
            <person name="Xu P."/>
            <person name="Phillippy A.M."/>
            <person name="Geng X."/>
            <person name="Song L."/>
            <person name="Sun F."/>
            <person name="Li C."/>
            <person name="Wang X."/>
            <person name="Chen A."/>
            <person name="Jin Y."/>
            <person name="Yuan Z."/>
            <person name="Yang Y."/>
            <person name="Tan S."/>
            <person name="Peatman E."/>
            <person name="Lu J."/>
            <person name="Qin Z."/>
            <person name="Dunham R."/>
            <person name="Li Z."/>
            <person name="Sonstegard T."/>
            <person name="Feng J."/>
            <person name="Danzmann R.G."/>
            <person name="Schroeder S."/>
            <person name="Scheffler B."/>
            <person name="Duke M.V."/>
            <person name="Ballard L."/>
            <person name="Kucuktas H."/>
            <person name="Kaltenboeck L."/>
            <person name="Liu H."/>
            <person name="Armbruster J."/>
            <person name="Xie Y."/>
            <person name="Kirby M.L."/>
            <person name="Tian Y."/>
            <person name="Flanagan M.E."/>
            <person name="Mu W."/>
            <person name="Waldbieser G.C."/>
        </authorList>
    </citation>
    <scope>NUCLEOTIDE SEQUENCE [LARGE SCALE GENOMIC DNA]</scope>
    <source>
        <strain evidence="5">SDA103</strain>
    </source>
</reference>
<dbReference type="PROSITE" id="PS51720">
    <property type="entry name" value="G_AIG1"/>
    <property type="match status" value="1"/>
</dbReference>
<dbReference type="GeneID" id="128629145"/>
<accession>A0A9F7RAA7</accession>
<dbReference type="Gene3D" id="3.40.50.300">
    <property type="entry name" value="P-loop containing nucleotide triphosphate hydrolases"/>
    <property type="match status" value="1"/>
</dbReference>
<dbReference type="Pfam" id="PF02393">
    <property type="entry name" value="US22"/>
    <property type="match status" value="1"/>
</dbReference>
<keyword evidence="3" id="KW-0342">GTP-binding</keyword>
<comment type="similarity">
    <text evidence="1">Belongs to the TRAFAC class TrmE-Era-EngA-EngB-Septin-like GTPase superfamily. AIG1/Toc34/Toc159-like paraseptin GTPase family. IAN subfamily.</text>
</comment>
<keyword evidence="5" id="KW-1185">Reference proteome</keyword>
<dbReference type="InterPro" id="IPR003360">
    <property type="entry name" value="US22-like"/>
</dbReference>
<sequence>MASVEVPELRIIILGKSFPQTSTVGNFILGRSAFETEDPPHSVELYCESVGGHVEGRYITIINAPHLYDPKLSNEELNRKIKECVSRSRPGPHAFLLVVQPHDFTQEDRNLLRYILNSFGDQAINYSIVINTDSGFNTSEDELRFTAIQELTEECHGRHHSFSQLHESSRSSVCQLFEKIEKSFKPDDLTAHQKQDERAVQGQGVRLFSQYLHVESRSSSSTMSKQDKIEKDFLLPDLKKDGVKLYLQKIRKVASDNRGSEIKLKKVEEYSFKVGTLEETSYKDEPDMVDEWEQFYLPEHMFMEVIGVFEEFPCCSPNGDLVLMVCEDEKVFAFEDETLHLVSNNLEELFKNGLQFPGTEEYYRGQTFEDMTEEDWDRVRESDGLKEKRKEYQELLESMKDSFLNNLNLIMGRKRVVPIPDPEEKPSVSV</sequence>
<dbReference type="InterPro" id="IPR027417">
    <property type="entry name" value="P-loop_NTPase"/>
</dbReference>
<evidence type="ECO:0000313" key="5">
    <source>
        <dbReference type="Proteomes" id="UP000221080"/>
    </source>
</evidence>
<gene>
    <name evidence="6" type="primary">LOC128629145</name>
</gene>
<organism evidence="5 6">
    <name type="scientific">Ictalurus punctatus</name>
    <name type="common">Channel catfish</name>
    <name type="synonym">Silurus punctatus</name>
    <dbReference type="NCBI Taxonomy" id="7998"/>
    <lineage>
        <taxon>Eukaryota</taxon>
        <taxon>Metazoa</taxon>
        <taxon>Chordata</taxon>
        <taxon>Craniata</taxon>
        <taxon>Vertebrata</taxon>
        <taxon>Euteleostomi</taxon>
        <taxon>Actinopterygii</taxon>
        <taxon>Neopterygii</taxon>
        <taxon>Teleostei</taxon>
        <taxon>Ostariophysi</taxon>
        <taxon>Siluriformes</taxon>
        <taxon>Ictaluridae</taxon>
        <taxon>Ictalurus</taxon>
    </lineage>
</organism>
<dbReference type="KEGG" id="ipu:128629145"/>
<dbReference type="InterPro" id="IPR006703">
    <property type="entry name" value="G_AIG1"/>
</dbReference>
<evidence type="ECO:0000256" key="1">
    <source>
        <dbReference type="ARBA" id="ARBA00008535"/>
    </source>
</evidence>
<keyword evidence="2" id="KW-0547">Nucleotide-binding</keyword>